<evidence type="ECO:0000313" key="3">
    <source>
        <dbReference type="Proteomes" id="UP001201873"/>
    </source>
</evidence>
<keyword evidence="1" id="KW-0472">Membrane</keyword>
<dbReference type="EMBL" id="JALKFT010000035">
    <property type="protein sequence ID" value="MCK9878470.1"/>
    <property type="molecule type" value="Genomic_DNA"/>
</dbReference>
<comment type="caution">
    <text evidence="2">The sequence shown here is derived from an EMBL/GenBank/DDBJ whole genome shotgun (WGS) entry which is preliminary data.</text>
</comment>
<proteinExistence type="predicted"/>
<keyword evidence="3" id="KW-1185">Reference proteome</keyword>
<keyword evidence="1" id="KW-0812">Transmembrane</keyword>
<feature type="transmembrane region" description="Helical" evidence="1">
    <location>
        <begin position="60"/>
        <end position="80"/>
    </location>
</feature>
<sequence length="190" mass="19710">MTVDAQPSARPGSRGTAVAGVLLLGAAVAVATGVYAKVHEPAGKPLFDLGFSGTLPMKAWLTTAAVVLALVQLTSALWMWGRLPGAGAAPGWIGPLHRWSGTTAFVLTLPVAFTCIWSLGFATGEPRVVAHGIAGCAFYGAYAAKMLSLRVRGMPAWALPVLGSLVLSSLVALWLTASLWFFTQSGIPHV</sequence>
<feature type="transmembrane region" description="Helical" evidence="1">
    <location>
        <begin position="156"/>
        <end position="182"/>
    </location>
</feature>
<reference evidence="2 3" key="1">
    <citation type="submission" date="2022-04" db="EMBL/GenBank/DDBJ databases">
        <title>Genome diversity in the genus Frankia.</title>
        <authorList>
            <person name="Carlos-Shanley C."/>
            <person name="Hahn D."/>
        </authorList>
    </citation>
    <scope>NUCLEOTIDE SEQUENCE [LARGE SCALE GENOMIC DNA]</scope>
    <source>
        <strain evidence="2 3">Ag45/Mut15</strain>
    </source>
</reference>
<protein>
    <submittedName>
        <fullName evidence="2">DUF6529 family protein</fullName>
    </submittedName>
</protein>
<feature type="transmembrane region" description="Helical" evidence="1">
    <location>
        <begin position="101"/>
        <end position="122"/>
    </location>
</feature>
<evidence type="ECO:0000256" key="1">
    <source>
        <dbReference type="SAM" id="Phobius"/>
    </source>
</evidence>
<organism evidence="2 3">
    <name type="scientific">Frankia umida</name>
    <dbReference type="NCBI Taxonomy" id="573489"/>
    <lineage>
        <taxon>Bacteria</taxon>
        <taxon>Bacillati</taxon>
        <taxon>Actinomycetota</taxon>
        <taxon>Actinomycetes</taxon>
        <taxon>Frankiales</taxon>
        <taxon>Frankiaceae</taxon>
        <taxon>Frankia</taxon>
    </lineage>
</organism>
<dbReference type="Proteomes" id="UP001201873">
    <property type="component" value="Unassembled WGS sequence"/>
</dbReference>
<evidence type="ECO:0000313" key="2">
    <source>
        <dbReference type="EMBL" id="MCK9878470.1"/>
    </source>
</evidence>
<keyword evidence="1" id="KW-1133">Transmembrane helix</keyword>
<name>A0ABT0K3Y7_9ACTN</name>
<accession>A0ABT0K3Y7</accession>
<dbReference type="InterPro" id="IPR045382">
    <property type="entry name" value="DUF6529"/>
</dbReference>
<feature type="transmembrane region" description="Helical" evidence="1">
    <location>
        <begin position="128"/>
        <end position="144"/>
    </location>
</feature>
<dbReference type="RefSeq" id="WP_248826571.1">
    <property type="nucleotide sequence ID" value="NZ_JALKFT010000035.1"/>
</dbReference>
<gene>
    <name evidence="2" type="ORF">MXD59_22340</name>
</gene>
<dbReference type="Pfam" id="PF20139">
    <property type="entry name" value="DUF6529"/>
    <property type="match status" value="1"/>
</dbReference>